<dbReference type="GO" id="GO:0015123">
    <property type="term" value="F:acetate transmembrane transporter activity"/>
    <property type="evidence" value="ECO:0007669"/>
    <property type="project" value="TreeGrafter"/>
</dbReference>
<feature type="transmembrane region" description="Helical" evidence="6">
    <location>
        <begin position="69"/>
        <end position="91"/>
    </location>
</feature>
<dbReference type="Proteomes" id="UP000053611">
    <property type="component" value="Unassembled WGS sequence"/>
</dbReference>
<dbReference type="InterPro" id="IPR000791">
    <property type="entry name" value="Gpr1/Fun34/SatP-like"/>
</dbReference>
<accession>A0A0J0XIJ3</accession>
<evidence type="ECO:0000256" key="4">
    <source>
        <dbReference type="ARBA" id="ARBA00022989"/>
    </source>
</evidence>
<comment type="subcellular location">
    <subcellularLocation>
        <location evidence="1">Membrane</location>
        <topology evidence="1">Multi-pass membrane protein</topology>
    </subcellularLocation>
</comment>
<comment type="similarity">
    <text evidence="2">Belongs to the acetate uptake transporter (AceTr) (TC 2.A.96) family.</text>
</comment>
<evidence type="ECO:0000256" key="1">
    <source>
        <dbReference type="ARBA" id="ARBA00004141"/>
    </source>
</evidence>
<dbReference type="InterPro" id="IPR051633">
    <property type="entry name" value="AceTr"/>
</dbReference>
<evidence type="ECO:0000256" key="3">
    <source>
        <dbReference type="ARBA" id="ARBA00022692"/>
    </source>
</evidence>
<feature type="transmembrane region" description="Helical" evidence="6">
    <location>
        <begin position="186"/>
        <end position="205"/>
    </location>
</feature>
<keyword evidence="3 6" id="KW-0812">Transmembrane</keyword>
<feature type="transmembrane region" description="Helical" evidence="6">
    <location>
        <begin position="44"/>
        <end position="62"/>
    </location>
</feature>
<feature type="transmembrane region" description="Helical" evidence="6">
    <location>
        <begin position="138"/>
        <end position="155"/>
    </location>
</feature>
<dbReference type="GeneID" id="28986100"/>
<evidence type="ECO:0000313" key="7">
    <source>
        <dbReference type="EMBL" id="KLT40882.1"/>
    </source>
</evidence>
<dbReference type="PANTHER" id="PTHR31123">
    <property type="entry name" value="ACCUMULATION OF DYADS PROTEIN 2-RELATED"/>
    <property type="match status" value="1"/>
</dbReference>
<name>A0A0J0XIJ3_9TREE</name>
<organism evidence="7 8">
    <name type="scientific">Cutaneotrichosporon oleaginosum</name>
    <dbReference type="NCBI Taxonomy" id="879819"/>
    <lineage>
        <taxon>Eukaryota</taxon>
        <taxon>Fungi</taxon>
        <taxon>Dikarya</taxon>
        <taxon>Basidiomycota</taxon>
        <taxon>Agaricomycotina</taxon>
        <taxon>Tremellomycetes</taxon>
        <taxon>Trichosporonales</taxon>
        <taxon>Trichosporonaceae</taxon>
        <taxon>Cutaneotrichosporon</taxon>
    </lineage>
</organism>
<evidence type="ECO:0000313" key="8">
    <source>
        <dbReference type="Proteomes" id="UP000053611"/>
    </source>
</evidence>
<keyword evidence="4 6" id="KW-1133">Transmembrane helix</keyword>
<keyword evidence="5 6" id="KW-0472">Membrane</keyword>
<dbReference type="PANTHER" id="PTHR31123:SF1">
    <property type="entry name" value="ACCUMULATION OF DYADS PROTEIN 2-RELATED"/>
    <property type="match status" value="1"/>
</dbReference>
<dbReference type="RefSeq" id="XP_018277373.1">
    <property type="nucleotide sequence ID" value="XM_018425497.1"/>
</dbReference>
<keyword evidence="8" id="KW-1185">Reference proteome</keyword>
<evidence type="ECO:0000256" key="2">
    <source>
        <dbReference type="ARBA" id="ARBA00005587"/>
    </source>
</evidence>
<sequence>MASSSTGDMKHEDRVFEERQIAFEPVPVTTAPVPAPMTPANPATLGYFSLATTTLMVGLLVIQARGVPALTMLVGQVLAVGGLGMLISGLMCYQQGATFATTAFGMYGLFYISFGIVLWPSSGANAGYTNPVDNNNALGLYLITWFALSLVMWPVTWRLNIGLAVLFTLVVFYFLFLAIGFMSGKTVIITIGGYFGILVGSWGYILGMETLYATENNIFKLPNPSLAPKPRH</sequence>
<dbReference type="STRING" id="879819.A0A0J0XIJ3"/>
<reference evidence="7 8" key="1">
    <citation type="submission" date="2015-03" db="EMBL/GenBank/DDBJ databases">
        <title>Genomics and transcriptomics of the oil-accumulating basidiomycete yeast T. oleaginosus allow insights into substrate utilization and the diverse evolutionary trajectories of mating systems in fungi.</title>
        <authorList>
            <consortium name="DOE Joint Genome Institute"/>
            <person name="Kourist R."/>
            <person name="Kracht O."/>
            <person name="Bracharz F."/>
            <person name="Lipzen A."/>
            <person name="Nolan M."/>
            <person name="Ohm R."/>
            <person name="Grigoriev I."/>
            <person name="Sun S."/>
            <person name="Heitman J."/>
            <person name="Bruck T."/>
            <person name="Nowrousian M."/>
        </authorList>
    </citation>
    <scope>NUCLEOTIDE SEQUENCE [LARGE SCALE GENOMIC DNA]</scope>
    <source>
        <strain evidence="7 8">IBC0246</strain>
    </source>
</reference>
<dbReference type="Pfam" id="PF01184">
    <property type="entry name" value="Gpr1_Fun34_YaaH"/>
    <property type="match status" value="1"/>
</dbReference>
<proteinExistence type="inferred from homology"/>
<dbReference type="GO" id="GO:0005886">
    <property type="term" value="C:plasma membrane"/>
    <property type="evidence" value="ECO:0007669"/>
    <property type="project" value="TreeGrafter"/>
</dbReference>
<dbReference type="EMBL" id="KQ087227">
    <property type="protein sequence ID" value="KLT40882.1"/>
    <property type="molecule type" value="Genomic_DNA"/>
</dbReference>
<protein>
    <recommendedName>
        <fullName evidence="9">GPR1/FUN34/yaaH family-domain-containing protein</fullName>
    </recommendedName>
</protein>
<gene>
    <name evidence="7" type="ORF">CC85DRAFT_303773</name>
</gene>
<dbReference type="OrthoDB" id="3648309at2759"/>
<feature type="transmembrane region" description="Helical" evidence="6">
    <location>
        <begin position="97"/>
        <end position="118"/>
    </location>
</feature>
<feature type="transmembrane region" description="Helical" evidence="6">
    <location>
        <begin position="161"/>
        <end position="179"/>
    </location>
</feature>
<evidence type="ECO:0000256" key="5">
    <source>
        <dbReference type="ARBA" id="ARBA00023136"/>
    </source>
</evidence>
<evidence type="ECO:0000256" key="6">
    <source>
        <dbReference type="SAM" id="Phobius"/>
    </source>
</evidence>
<evidence type="ECO:0008006" key="9">
    <source>
        <dbReference type="Google" id="ProtNLM"/>
    </source>
</evidence>
<dbReference type="AlphaFoldDB" id="A0A0J0XIJ3"/>
<dbReference type="NCBIfam" id="NF038013">
    <property type="entry name" value="AceTr_1"/>
    <property type="match status" value="1"/>
</dbReference>